<dbReference type="InterPro" id="IPR017853">
    <property type="entry name" value="GH"/>
</dbReference>
<dbReference type="EMBL" id="JAFIRR010000190">
    <property type="protein sequence ID" value="MCO6419384.1"/>
    <property type="molecule type" value="Genomic_DNA"/>
</dbReference>
<dbReference type="Gene3D" id="3.20.20.80">
    <property type="entry name" value="Glycosidases"/>
    <property type="match status" value="1"/>
</dbReference>
<protein>
    <submittedName>
        <fullName evidence="1">Beta-glucosidase</fullName>
    </submittedName>
</protein>
<name>A0ABT1DDU1_9PROT</name>
<organism evidence="1 2">
    <name type="scientific">Siccirubricoccus soli</name>
    <dbReference type="NCBI Taxonomy" id="2899147"/>
    <lineage>
        <taxon>Bacteria</taxon>
        <taxon>Pseudomonadati</taxon>
        <taxon>Pseudomonadota</taxon>
        <taxon>Alphaproteobacteria</taxon>
        <taxon>Acetobacterales</taxon>
        <taxon>Roseomonadaceae</taxon>
        <taxon>Siccirubricoccus</taxon>
    </lineage>
</organism>
<dbReference type="Proteomes" id="UP001523392">
    <property type="component" value="Unassembled WGS sequence"/>
</dbReference>
<evidence type="ECO:0000313" key="2">
    <source>
        <dbReference type="Proteomes" id="UP001523392"/>
    </source>
</evidence>
<reference evidence="1 2" key="1">
    <citation type="submission" date="2021-12" db="EMBL/GenBank/DDBJ databases">
        <title>Siccirubricoccus leaddurans sp. nov., a high concentration Zn2+ tolerance bacterium.</title>
        <authorList>
            <person name="Cao Y."/>
        </authorList>
    </citation>
    <scope>NUCLEOTIDE SEQUENCE [LARGE SCALE GENOMIC DNA]</scope>
    <source>
        <strain evidence="1 2">KC 17139</strain>
    </source>
</reference>
<keyword evidence="2" id="KW-1185">Reference proteome</keyword>
<dbReference type="SUPFAM" id="SSF51445">
    <property type="entry name" value="(Trans)glycosidases"/>
    <property type="match status" value="1"/>
</dbReference>
<gene>
    <name evidence="1" type="ORF">JYK14_24945</name>
</gene>
<accession>A0ABT1DDU1</accession>
<sequence length="419" mass="46248">MASSPFPGFFLGGFECSAQRRKDGRRLDLIAATRHDLLAEEDYAALAAQGLRGARDGARWHLIERVPERYDWSPVLPLMRAARKAGVRVAWDLCHYGYPDHLDPLEEGFAAALARYAAAFARLCLEEEGQPPILCPVNEISFWSWAGGEVGYFNPGARDRGGELKAKLVAAHLAAGRAARAAVPGTRVIAVDPLIHVLPHRPEDAETAAAYDRSQWDGWNGLLGLAWPELGGGPDGFDVMGVNYYWNNQWEREGEAGRTVRLGDPRHRPFRELLRDAHARYRRPMIITETSIEGAPRAPWLRYVCNEARAAMRAGVPISGLCLYPVVSHPGWDDDRYCPNGLFEMPPRHGRRPVDAPLARELARQAALFEAFRRGEAVPDEPESGPAFAAAWEHSEAARIAAGAEAERLAGDVAATEQR</sequence>
<comment type="caution">
    <text evidence="1">The sequence shown here is derived from an EMBL/GenBank/DDBJ whole genome shotgun (WGS) entry which is preliminary data.</text>
</comment>
<evidence type="ECO:0000313" key="1">
    <source>
        <dbReference type="EMBL" id="MCO6419384.1"/>
    </source>
</evidence>
<proteinExistence type="predicted"/>